<evidence type="ECO:0000313" key="3">
    <source>
        <dbReference type="Proteomes" id="UP000569732"/>
    </source>
</evidence>
<protein>
    <submittedName>
        <fullName evidence="2">Uncharacterized protein</fullName>
    </submittedName>
</protein>
<feature type="chain" id="PRO_5032362767" evidence="1">
    <location>
        <begin position="21"/>
        <end position="111"/>
    </location>
</feature>
<feature type="signal peptide" evidence="1">
    <location>
        <begin position="1"/>
        <end position="20"/>
    </location>
</feature>
<dbReference type="EMBL" id="JACCKB010000124">
    <property type="protein sequence ID" value="NYZ69697.1"/>
    <property type="molecule type" value="Genomic_DNA"/>
</dbReference>
<organism evidence="2 3">
    <name type="scientific">Spartinivicinus marinus</name>
    <dbReference type="NCBI Taxonomy" id="2994442"/>
    <lineage>
        <taxon>Bacteria</taxon>
        <taxon>Pseudomonadati</taxon>
        <taxon>Pseudomonadota</taxon>
        <taxon>Gammaproteobacteria</taxon>
        <taxon>Oceanospirillales</taxon>
        <taxon>Zooshikellaceae</taxon>
        <taxon>Spartinivicinus</taxon>
    </lineage>
</organism>
<feature type="non-terminal residue" evidence="2">
    <location>
        <position position="1"/>
    </location>
</feature>
<proteinExistence type="predicted"/>
<reference evidence="2 3" key="1">
    <citation type="submission" date="2020-07" db="EMBL/GenBank/DDBJ databases">
        <title>Endozoicomonas sp. nov., isolated from sediment.</title>
        <authorList>
            <person name="Gu T."/>
        </authorList>
    </citation>
    <scope>NUCLEOTIDE SEQUENCE [LARGE SCALE GENOMIC DNA]</scope>
    <source>
        <strain evidence="2 3">SM1973</strain>
    </source>
</reference>
<gene>
    <name evidence="2" type="ORF">H0A36_27150</name>
</gene>
<evidence type="ECO:0000313" key="2">
    <source>
        <dbReference type="EMBL" id="NYZ69697.1"/>
    </source>
</evidence>
<dbReference type="AlphaFoldDB" id="A0A853IJY1"/>
<keyword evidence="1" id="KW-0732">Signal</keyword>
<dbReference type="Proteomes" id="UP000569732">
    <property type="component" value="Unassembled WGS sequence"/>
</dbReference>
<comment type="caution">
    <text evidence="2">The sequence shown here is derived from an EMBL/GenBank/DDBJ whole genome shotgun (WGS) entry which is preliminary data.</text>
</comment>
<name>A0A853IJY1_9GAMM</name>
<keyword evidence="3" id="KW-1185">Reference proteome</keyword>
<sequence>NYILTAVFLLSTQLSSTTLAGECTNYSCQKAAIQSINISRSGNIDVVLSDSLSALKCSTSEQQVQLTKQDNPNFREQFTALLSSQKTKQPVDLIFNQTATTCVIDQIAVKN</sequence>
<dbReference type="RefSeq" id="WP_180571676.1">
    <property type="nucleotide sequence ID" value="NZ_JACCKB010000124.1"/>
</dbReference>
<accession>A0A853IJY1</accession>
<evidence type="ECO:0000256" key="1">
    <source>
        <dbReference type="SAM" id="SignalP"/>
    </source>
</evidence>